<organism evidence="2 3">
    <name type="scientific">Oryza sativa subsp. japonica</name>
    <name type="common">Rice</name>
    <dbReference type="NCBI Taxonomy" id="39947"/>
    <lineage>
        <taxon>Eukaryota</taxon>
        <taxon>Viridiplantae</taxon>
        <taxon>Streptophyta</taxon>
        <taxon>Embryophyta</taxon>
        <taxon>Tracheophyta</taxon>
        <taxon>Spermatophyta</taxon>
        <taxon>Magnoliopsida</taxon>
        <taxon>Liliopsida</taxon>
        <taxon>Poales</taxon>
        <taxon>Poaceae</taxon>
        <taxon>BOP clade</taxon>
        <taxon>Oryzoideae</taxon>
        <taxon>Oryzeae</taxon>
        <taxon>Oryzinae</taxon>
        <taxon>Oryza</taxon>
        <taxon>Oryza sativa</taxon>
    </lineage>
</organism>
<reference evidence="2 3" key="2">
    <citation type="journal article" date="2013" name="Plant Cell Physiol.">
        <title>Rice Annotation Project Database (RAP-DB): an integrative and interactive database for rice genomics.</title>
        <authorList>
            <person name="Sakai H."/>
            <person name="Lee S.S."/>
            <person name="Tanaka T."/>
            <person name="Numa H."/>
            <person name="Kim J."/>
            <person name="Kawahara Y."/>
            <person name="Wakimoto H."/>
            <person name="Yang C.C."/>
            <person name="Iwamoto M."/>
            <person name="Abe T."/>
            <person name="Yamada Y."/>
            <person name="Muto A."/>
            <person name="Inokuchi H."/>
            <person name="Ikemura T."/>
            <person name="Matsumoto T."/>
            <person name="Sasaki T."/>
            <person name="Itoh T."/>
        </authorList>
    </citation>
    <scope>NUCLEOTIDE SEQUENCE [LARGE SCALE GENOMIC DNA]</scope>
    <source>
        <strain evidence="3">cv. Nipponbare</strain>
    </source>
</reference>
<name>A0A0P0WPL6_ORYSJ</name>
<evidence type="ECO:0000313" key="2">
    <source>
        <dbReference type="EMBL" id="BAS95087.1"/>
    </source>
</evidence>
<sequence length="97" mass="11074">MQRRYPQVVGLDRPPRRRRPDNLDPGSGTLLTSFSDPAGLQARSFRKKWQEEIKVRGLVECDSQPSLSFHLLFSFRKKEIKASLRASISGVILQLAH</sequence>
<feature type="region of interest" description="Disordered" evidence="1">
    <location>
        <begin position="1"/>
        <end position="30"/>
    </location>
</feature>
<evidence type="ECO:0000313" key="3">
    <source>
        <dbReference type="Proteomes" id="UP000059680"/>
    </source>
</evidence>
<dbReference type="Proteomes" id="UP000059680">
    <property type="component" value="Chromosome 5"/>
</dbReference>
<dbReference type="EMBL" id="AP014961">
    <property type="protein sequence ID" value="BAS95087.1"/>
    <property type="molecule type" value="Genomic_DNA"/>
</dbReference>
<reference evidence="3" key="1">
    <citation type="journal article" date="2005" name="Nature">
        <title>The map-based sequence of the rice genome.</title>
        <authorList>
            <consortium name="International rice genome sequencing project (IRGSP)"/>
            <person name="Matsumoto T."/>
            <person name="Wu J."/>
            <person name="Kanamori H."/>
            <person name="Katayose Y."/>
            <person name="Fujisawa M."/>
            <person name="Namiki N."/>
            <person name="Mizuno H."/>
            <person name="Yamamoto K."/>
            <person name="Antonio B.A."/>
            <person name="Baba T."/>
            <person name="Sakata K."/>
            <person name="Nagamura Y."/>
            <person name="Aoki H."/>
            <person name="Arikawa K."/>
            <person name="Arita K."/>
            <person name="Bito T."/>
            <person name="Chiden Y."/>
            <person name="Fujitsuka N."/>
            <person name="Fukunaka R."/>
            <person name="Hamada M."/>
            <person name="Harada C."/>
            <person name="Hayashi A."/>
            <person name="Hijishita S."/>
            <person name="Honda M."/>
            <person name="Hosokawa S."/>
            <person name="Ichikawa Y."/>
            <person name="Idonuma A."/>
            <person name="Iijima M."/>
            <person name="Ikeda M."/>
            <person name="Ikeno M."/>
            <person name="Ito K."/>
            <person name="Ito S."/>
            <person name="Ito T."/>
            <person name="Ito Y."/>
            <person name="Ito Y."/>
            <person name="Iwabuchi A."/>
            <person name="Kamiya K."/>
            <person name="Karasawa W."/>
            <person name="Kurita K."/>
            <person name="Katagiri S."/>
            <person name="Kikuta A."/>
            <person name="Kobayashi H."/>
            <person name="Kobayashi N."/>
            <person name="Machita K."/>
            <person name="Maehara T."/>
            <person name="Masukawa M."/>
            <person name="Mizubayashi T."/>
            <person name="Mukai Y."/>
            <person name="Nagasaki H."/>
            <person name="Nagata Y."/>
            <person name="Naito S."/>
            <person name="Nakashima M."/>
            <person name="Nakama Y."/>
            <person name="Nakamichi Y."/>
            <person name="Nakamura M."/>
            <person name="Meguro A."/>
            <person name="Negishi M."/>
            <person name="Ohta I."/>
            <person name="Ohta T."/>
            <person name="Okamoto M."/>
            <person name="Ono N."/>
            <person name="Saji S."/>
            <person name="Sakaguchi M."/>
            <person name="Sakai K."/>
            <person name="Shibata M."/>
            <person name="Shimokawa T."/>
            <person name="Song J."/>
            <person name="Takazaki Y."/>
            <person name="Terasawa K."/>
            <person name="Tsugane M."/>
            <person name="Tsuji K."/>
            <person name="Ueda S."/>
            <person name="Waki K."/>
            <person name="Yamagata H."/>
            <person name="Yamamoto M."/>
            <person name="Yamamoto S."/>
            <person name="Yamane H."/>
            <person name="Yoshiki S."/>
            <person name="Yoshihara R."/>
            <person name="Yukawa K."/>
            <person name="Zhong H."/>
            <person name="Yano M."/>
            <person name="Yuan Q."/>
            <person name="Ouyang S."/>
            <person name="Liu J."/>
            <person name="Jones K.M."/>
            <person name="Gansberger K."/>
            <person name="Moffat K."/>
            <person name="Hill J."/>
            <person name="Bera J."/>
            <person name="Fadrosh D."/>
            <person name="Jin S."/>
            <person name="Johri S."/>
            <person name="Kim M."/>
            <person name="Overton L."/>
            <person name="Reardon M."/>
            <person name="Tsitrin T."/>
            <person name="Vuong H."/>
            <person name="Weaver B."/>
            <person name="Ciecko A."/>
            <person name="Tallon L."/>
            <person name="Jackson J."/>
            <person name="Pai G."/>
            <person name="Aken S.V."/>
            <person name="Utterback T."/>
            <person name="Reidmuller S."/>
            <person name="Feldblyum T."/>
            <person name="Hsiao J."/>
            <person name="Zismann V."/>
            <person name="Iobst S."/>
            <person name="de Vazeille A.R."/>
            <person name="Buell C.R."/>
            <person name="Ying K."/>
            <person name="Li Y."/>
            <person name="Lu T."/>
            <person name="Huang Y."/>
            <person name="Zhao Q."/>
            <person name="Feng Q."/>
            <person name="Zhang L."/>
            <person name="Zhu J."/>
            <person name="Weng Q."/>
            <person name="Mu J."/>
            <person name="Lu Y."/>
            <person name="Fan D."/>
            <person name="Liu Y."/>
            <person name="Guan J."/>
            <person name="Zhang Y."/>
            <person name="Yu S."/>
            <person name="Liu X."/>
            <person name="Zhang Y."/>
            <person name="Hong G."/>
            <person name="Han B."/>
            <person name="Choisne N."/>
            <person name="Demange N."/>
            <person name="Orjeda G."/>
            <person name="Samain S."/>
            <person name="Cattolico L."/>
            <person name="Pelletier E."/>
            <person name="Couloux A."/>
            <person name="Segurens B."/>
            <person name="Wincker P."/>
            <person name="D'Hont A."/>
            <person name="Scarpelli C."/>
            <person name="Weissenbach J."/>
            <person name="Salanoubat M."/>
            <person name="Quetier F."/>
            <person name="Yu Y."/>
            <person name="Kim H.R."/>
            <person name="Rambo T."/>
            <person name="Currie J."/>
            <person name="Collura K."/>
            <person name="Luo M."/>
            <person name="Yang T."/>
            <person name="Ammiraju J.S.S."/>
            <person name="Engler F."/>
            <person name="Soderlund C."/>
            <person name="Wing R.A."/>
            <person name="Palmer L.E."/>
            <person name="de la Bastide M."/>
            <person name="Spiegel L."/>
            <person name="Nascimento L."/>
            <person name="Zutavern T."/>
            <person name="O'Shaughnessy A."/>
            <person name="Dike S."/>
            <person name="Dedhia N."/>
            <person name="Preston R."/>
            <person name="Balija V."/>
            <person name="McCombie W.R."/>
            <person name="Chow T."/>
            <person name="Chen H."/>
            <person name="Chung M."/>
            <person name="Chen C."/>
            <person name="Shaw J."/>
            <person name="Wu H."/>
            <person name="Hsiao K."/>
            <person name="Chao Y."/>
            <person name="Chu M."/>
            <person name="Cheng C."/>
            <person name="Hour A."/>
            <person name="Lee P."/>
            <person name="Lin S."/>
            <person name="Lin Y."/>
            <person name="Liou J."/>
            <person name="Liu S."/>
            <person name="Hsing Y."/>
            <person name="Raghuvanshi S."/>
            <person name="Mohanty A."/>
            <person name="Bharti A.K."/>
            <person name="Gaur A."/>
            <person name="Gupta V."/>
            <person name="Kumar D."/>
            <person name="Ravi V."/>
            <person name="Vij S."/>
            <person name="Kapur A."/>
            <person name="Khurana P."/>
            <person name="Khurana P."/>
            <person name="Khurana J.P."/>
            <person name="Tyagi A.K."/>
            <person name="Gaikwad K."/>
            <person name="Singh A."/>
            <person name="Dalal V."/>
            <person name="Srivastava S."/>
            <person name="Dixit A."/>
            <person name="Pal A.K."/>
            <person name="Ghazi I.A."/>
            <person name="Yadav M."/>
            <person name="Pandit A."/>
            <person name="Bhargava A."/>
            <person name="Sureshbabu K."/>
            <person name="Batra K."/>
            <person name="Sharma T.R."/>
            <person name="Mohapatra T."/>
            <person name="Singh N.K."/>
            <person name="Messing J."/>
            <person name="Nelson A.B."/>
            <person name="Fuks G."/>
            <person name="Kavchok S."/>
            <person name="Keizer G."/>
            <person name="Linton E."/>
            <person name="Llaca V."/>
            <person name="Song R."/>
            <person name="Tanyolac B."/>
            <person name="Young S."/>
            <person name="Ho-Il K."/>
            <person name="Hahn J.H."/>
            <person name="Sangsakoo G."/>
            <person name="Vanavichit A."/>
            <person name="de Mattos Luiz.A.T."/>
            <person name="Zimmer P.D."/>
            <person name="Malone G."/>
            <person name="Dellagostin O."/>
            <person name="de Oliveira A.C."/>
            <person name="Bevan M."/>
            <person name="Bancroft I."/>
            <person name="Minx P."/>
            <person name="Cordum H."/>
            <person name="Wilson R."/>
            <person name="Cheng Z."/>
            <person name="Jin W."/>
            <person name="Jiang J."/>
            <person name="Leong S.A."/>
            <person name="Iwama H."/>
            <person name="Gojobori T."/>
            <person name="Itoh T."/>
            <person name="Niimura Y."/>
            <person name="Fujii Y."/>
            <person name="Habara T."/>
            <person name="Sakai H."/>
            <person name="Sato Y."/>
            <person name="Wilson G."/>
            <person name="Kumar K."/>
            <person name="McCouch S."/>
            <person name="Juretic N."/>
            <person name="Hoen D."/>
            <person name="Wright S."/>
            <person name="Bruskiewich R."/>
            <person name="Bureau T."/>
            <person name="Miyao A."/>
            <person name="Hirochika H."/>
            <person name="Nishikawa T."/>
            <person name="Kadowaki K."/>
            <person name="Sugiura M."/>
            <person name="Burr B."/>
            <person name="Sasaki T."/>
        </authorList>
    </citation>
    <scope>NUCLEOTIDE SEQUENCE [LARGE SCALE GENOMIC DNA]</scope>
    <source>
        <strain evidence="3">cv. Nipponbare</strain>
    </source>
</reference>
<accession>A0A0P0WPL6</accession>
<proteinExistence type="predicted"/>
<dbReference type="InParanoid" id="A0A0P0WPL6"/>
<gene>
    <name evidence="2" type="ordered locus">Os05g0537001</name>
    <name evidence="2" type="ORF">OSNPB_050537001</name>
</gene>
<reference evidence="2 3" key="3">
    <citation type="journal article" date="2013" name="Rice">
        <title>Improvement of the Oryza sativa Nipponbare reference genome using next generation sequence and optical map data.</title>
        <authorList>
            <person name="Kawahara Y."/>
            <person name="de la Bastide M."/>
            <person name="Hamilton J.P."/>
            <person name="Kanamori H."/>
            <person name="McCombie W.R."/>
            <person name="Ouyang S."/>
            <person name="Schwartz D.C."/>
            <person name="Tanaka T."/>
            <person name="Wu J."/>
            <person name="Zhou S."/>
            <person name="Childs K.L."/>
            <person name="Davidson R.M."/>
            <person name="Lin H."/>
            <person name="Quesada-Ocampo L."/>
            <person name="Vaillancourt B."/>
            <person name="Sakai H."/>
            <person name="Lee S.S."/>
            <person name="Kim J."/>
            <person name="Numa H."/>
            <person name="Itoh T."/>
            <person name="Buell C.R."/>
            <person name="Matsumoto T."/>
        </authorList>
    </citation>
    <scope>NUCLEOTIDE SEQUENCE [LARGE SCALE GENOMIC DNA]</scope>
    <source>
        <strain evidence="3">cv. Nipponbare</strain>
    </source>
</reference>
<dbReference type="PaxDb" id="39947-A0A0P0WPL6"/>
<evidence type="ECO:0000256" key="1">
    <source>
        <dbReference type="SAM" id="MobiDB-lite"/>
    </source>
</evidence>
<protein>
    <submittedName>
        <fullName evidence="2">Os05g0537001 protein</fullName>
    </submittedName>
</protein>
<dbReference type="AlphaFoldDB" id="A0A0P0WPL6"/>
<keyword evidence="3" id="KW-1185">Reference proteome</keyword>